<dbReference type="Proteomes" id="UP000650833">
    <property type="component" value="Unassembled WGS sequence"/>
</dbReference>
<reference evidence="2" key="1">
    <citation type="submission" date="2020-12" db="EMBL/GenBank/DDBJ databases">
        <title>Metabolic potential, ecology and presence of endohyphal bacteria is reflected in genomic diversity of Mucoromycotina.</title>
        <authorList>
            <person name="Muszewska A."/>
            <person name="Okrasinska A."/>
            <person name="Steczkiewicz K."/>
            <person name="Drgas O."/>
            <person name="Orlowska M."/>
            <person name="Perlinska-Lenart U."/>
            <person name="Aleksandrzak-Piekarczyk T."/>
            <person name="Szatraj K."/>
            <person name="Zielenkiewicz U."/>
            <person name="Pilsyk S."/>
            <person name="Malc E."/>
            <person name="Mieczkowski P."/>
            <person name="Kruszewska J.S."/>
            <person name="Biernat P."/>
            <person name="Pawlowska J."/>
        </authorList>
    </citation>
    <scope>NUCLEOTIDE SEQUENCE</scope>
    <source>
        <strain evidence="2">CBS 226.32</strain>
    </source>
</reference>
<keyword evidence="3" id="KW-1185">Reference proteome</keyword>
<evidence type="ECO:0000313" key="2">
    <source>
        <dbReference type="EMBL" id="KAG2216011.1"/>
    </source>
</evidence>
<feature type="transmembrane region" description="Helical" evidence="1">
    <location>
        <begin position="116"/>
        <end position="140"/>
    </location>
</feature>
<keyword evidence="1" id="KW-0472">Membrane</keyword>
<accession>A0A8H7RRV3</accession>
<gene>
    <name evidence="2" type="ORF">INT46_007071</name>
</gene>
<dbReference type="EMBL" id="JAEPRC010000001">
    <property type="protein sequence ID" value="KAG2216011.1"/>
    <property type="molecule type" value="Genomic_DNA"/>
</dbReference>
<evidence type="ECO:0000313" key="3">
    <source>
        <dbReference type="Proteomes" id="UP000650833"/>
    </source>
</evidence>
<name>A0A8H7RRV3_9FUNG</name>
<comment type="caution">
    <text evidence="2">The sequence shown here is derived from an EMBL/GenBank/DDBJ whole genome shotgun (WGS) entry which is preliminary data.</text>
</comment>
<protein>
    <submittedName>
        <fullName evidence="2">Uncharacterized protein</fullName>
    </submittedName>
</protein>
<evidence type="ECO:0000256" key="1">
    <source>
        <dbReference type="SAM" id="Phobius"/>
    </source>
</evidence>
<keyword evidence="1" id="KW-1133">Transmembrane helix</keyword>
<keyword evidence="1" id="KW-0812">Transmembrane</keyword>
<sequence>MSVAAVIGCAAEANFQACKSIEESLLHGCGPVDYACQCGAQKLIRQCFDLCPEYSIDANEQARVATGICAAVPTPSIVPLPSGSLAPSQASATWVASATTGSTVAPSASQSAKSSFGVHVVPFGRFIAIITIMVIALTLYL</sequence>
<dbReference type="OrthoDB" id="2507140at2759"/>
<dbReference type="AlphaFoldDB" id="A0A8H7RRV3"/>
<proteinExistence type="predicted"/>
<organism evidence="2 3">
    <name type="scientific">Mucor plumbeus</name>
    <dbReference type="NCBI Taxonomy" id="97098"/>
    <lineage>
        <taxon>Eukaryota</taxon>
        <taxon>Fungi</taxon>
        <taxon>Fungi incertae sedis</taxon>
        <taxon>Mucoromycota</taxon>
        <taxon>Mucoromycotina</taxon>
        <taxon>Mucoromycetes</taxon>
        <taxon>Mucorales</taxon>
        <taxon>Mucorineae</taxon>
        <taxon>Mucoraceae</taxon>
        <taxon>Mucor</taxon>
    </lineage>
</organism>